<sequence>MICQILGVSSASHWPALSASKQVGKRISKQASKMPLCLAKAGVNEVSAAEEESLKIVSREYPWAAKMDQSLRNLHRVTKPEYMEDGTPLVNIPSHVLLEGLENQKEFIVGQFFRCVAPPGGLVHAVVNRIWGRNCRIFSRKVADSSYLFHIPNESTPADCSRSFKLQVILCTGVELSPFVSWL</sequence>
<reference evidence="2" key="1">
    <citation type="submission" date="2019-12" db="EMBL/GenBank/DDBJ databases">
        <title>Genome sequencing and annotation of Brassica cretica.</title>
        <authorList>
            <person name="Studholme D.J."/>
            <person name="Sarris P.F."/>
        </authorList>
    </citation>
    <scope>NUCLEOTIDE SEQUENCE</scope>
    <source>
        <strain evidence="2">PFS-001/15</strain>
        <tissue evidence="2">Leaf</tissue>
    </source>
</reference>
<protein>
    <recommendedName>
        <fullName evidence="1">DUF4283 domain-containing protein</fullName>
    </recommendedName>
</protein>
<dbReference type="AlphaFoldDB" id="A0A8S9LRK5"/>
<dbReference type="InterPro" id="IPR025558">
    <property type="entry name" value="DUF4283"/>
</dbReference>
<evidence type="ECO:0000313" key="3">
    <source>
        <dbReference type="Proteomes" id="UP000712281"/>
    </source>
</evidence>
<organism evidence="2 3">
    <name type="scientific">Brassica cretica</name>
    <name type="common">Mustard</name>
    <dbReference type="NCBI Taxonomy" id="69181"/>
    <lineage>
        <taxon>Eukaryota</taxon>
        <taxon>Viridiplantae</taxon>
        <taxon>Streptophyta</taxon>
        <taxon>Embryophyta</taxon>
        <taxon>Tracheophyta</taxon>
        <taxon>Spermatophyta</taxon>
        <taxon>Magnoliopsida</taxon>
        <taxon>eudicotyledons</taxon>
        <taxon>Gunneridae</taxon>
        <taxon>Pentapetalae</taxon>
        <taxon>rosids</taxon>
        <taxon>malvids</taxon>
        <taxon>Brassicales</taxon>
        <taxon>Brassicaceae</taxon>
        <taxon>Brassiceae</taxon>
        <taxon>Brassica</taxon>
    </lineage>
</organism>
<accession>A0A8S9LRK5</accession>
<evidence type="ECO:0000313" key="2">
    <source>
        <dbReference type="EMBL" id="KAF2608479.1"/>
    </source>
</evidence>
<proteinExistence type="predicted"/>
<name>A0A8S9LRK5_BRACR</name>
<gene>
    <name evidence="2" type="ORF">F2Q68_00045942</name>
</gene>
<feature type="domain" description="DUF4283" evidence="1">
    <location>
        <begin position="102"/>
        <end position="155"/>
    </location>
</feature>
<dbReference type="Proteomes" id="UP000712281">
    <property type="component" value="Unassembled WGS sequence"/>
</dbReference>
<dbReference type="Pfam" id="PF14111">
    <property type="entry name" value="DUF4283"/>
    <property type="match status" value="1"/>
</dbReference>
<dbReference type="EMBL" id="QGKW02000276">
    <property type="protein sequence ID" value="KAF2608479.1"/>
    <property type="molecule type" value="Genomic_DNA"/>
</dbReference>
<evidence type="ECO:0000259" key="1">
    <source>
        <dbReference type="Pfam" id="PF14111"/>
    </source>
</evidence>
<comment type="caution">
    <text evidence="2">The sequence shown here is derived from an EMBL/GenBank/DDBJ whole genome shotgun (WGS) entry which is preliminary data.</text>
</comment>